<feature type="domain" description="Aminoglycoside phosphotransferase" evidence="1">
    <location>
        <begin position="31"/>
        <end position="253"/>
    </location>
</feature>
<accession>A0ABS9Y8A9</accession>
<evidence type="ECO:0000259" key="1">
    <source>
        <dbReference type="Pfam" id="PF01636"/>
    </source>
</evidence>
<protein>
    <submittedName>
        <fullName evidence="2">Phosphotransferase family protein</fullName>
    </submittedName>
</protein>
<proteinExistence type="predicted"/>
<dbReference type="Proteomes" id="UP001165269">
    <property type="component" value="Unassembled WGS sequence"/>
</dbReference>
<dbReference type="CDD" id="cd05154">
    <property type="entry name" value="ACAD10_11_N-like"/>
    <property type="match status" value="1"/>
</dbReference>
<gene>
    <name evidence="2" type="ORF">MQP27_20360</name>
</gene>
<keyword evidence="3" id="KW-1185">Reference proteome</keyword>
<dbReference type="Gene3D" id="3.30.200.20">
    <property type="entry name" value="Phosphorylase Kinase, domain 1"/>
    <property type="match status" value="1"/>
</dbReference>
<dbReference type="PANTHER" id="PTHR47829:SF1">
    <property type="entry name" value="HAD FAMILY PHOSPHATASE"/>
    <property type="match status" value="1"/>
</dbReference>
<dbReference type="InterPro" id="IPR002575">
    <property type="entry name" value="Aminoglycoside_PTrfase"/>
</dbReference>
<dbReference type="InterPro" id="IPR041726">
    <property type="entry name" value="ACAD10_11_N"/>
</dbReference>
<reference evidence="2" key="1">
    <citation type="submission" date="2022-03" db="EMBL/GenBank/DDBJ databases">
        <title>Streptomyces 7R015 and 7R016 isolated from Barleria lupulina in Thailand.</title>
        <authorList>
            <person name="Kanchanasin P."/>
            <person name="Phongsopitanun W."/>
            <person name="Tanasupawat S."/>
        </authorList>
    </citation>
    <scope>NUCLEOTIDE SEQUENCE</scope>
    <source>
        <strain evidence="2">7R015</strain>
    </source>
</reference>
<dbReference type="EMBL" id="JALDAY010000006">
    <property type="protein sequence ID" value="MCI3273454.1"/>
    <property type="molecule type" value="Genomic_DNA"/>
</dbReference>
<name>A0ABS9Y8A9_9ACTN</name>
<dbReference type="InterPro" id="IPR011009">
    <property type="entry name" value="Kinase-like_dom_sf"/>
</dbReference>
<organism evidence="2 3">
    <name type="scientific">Streptomyces cylindrosporus</name>
    <dbReference type="NCBI Taxonomy" id="2927583"/>
    <lineage>
        <taxon>Bacteria</taxon>
        <taxon>Bacillati</taxon>
        <taxon>Actinomycetota</taxon>
        <taxon>Actinomycetes</taxon>
        <taxon>Kitasatosporales</taxon>
        <taxon>Streptomycetaceae</taxon>
        <taxon>Streptomyces</taxon>
    </lineage>
</organism>
<dbReference type="Gene3D" id="3.90.1200.10">
    <property type="match status" value="1"/>
</dbReference>
<evidence type="ECO:0000313" key="3">
    <source>
        <dbReference type="Proteomes" id="UP001165269"/>
    </source>
</evidence>
<dbReference type="RefSeq" id="WP_242766714.1">
    <property type="nucleotide sequence ID" value="NZ_JALDAY010000006.1"/>
</dbReference>
<dbReference type="Pfam" id="PF01636">
    <property type="entry name" value="APH"/>
    <property type="match status" value="1"/>
</dbReference>
<dbReference type="InterPro" id="IPR052898">
    <property type="entry name" value="ACAD10-like"/>
</dbReference>
<dbReference type="PANTHER" id="PTHR47829">
    <property type="entry name" value="HYDROLASE, PUTATIVE (AFU_ORTHOLOGUE AFUA_1G12880)-RELATED"/>
    <property type="match status" value="1"/>
</dbReference>
<comment type="caution">
    <text evidence="2">The sequence shown here is derived from an EMBL/GenBank/DDBJ whole genome shotgun (WGS) entry which is preliminary data.</text>
</comment>
<evidence type="ECO:0000313" key="2">
    <source>
        <dbReference type="EMBL" id="MCI3273454.1"/>
    </source>
</evidence>
<dbReference type="SUPFAM" id="SSF56112">
    <property type="entry name" value="Protein kinase-like (PK-like)"/>
    <property type="match status" value="1"/>
</dbReference>
<sequence length="346" mass="37661">MKSPDLVGIDDIAVERWILALGLEARAPLRFERVGNGRSNLTYLVTDAAGTRWVLRRPPVGPLLPSAHDVKREHRILSALDPTAVPTPGVLAFTDDPDVTDAPLMLMTFVDGMVVDEVSVAQALSPEARARLGLTLARTLARVHEVDLKETGLDTLASHGPYAARQIRRWRRQWEGSRTREVPAVDALADRLEAAVPEQRELTLVHGDYHLLNVIASESGDEIRAVLDWELCTLGDPLADLGALLAYWPRPGDLGEGPFPAPRLQGFPTRAELAGCYAAETGRDISALPFWHALGLWKIAIIGEGVRRRALDTGRGTGHDDPDLLATDLLPGLIRQAELVADEAGL</sequence>